<protein>
    <submittedName>
        <fullName evidence="1">Uncharacterized protein</fullName>
    </submittedName>
</protein>
<name>A0A0S4WUT2_RALSL</name>
<dbReference type="AlphaFoldDB" id="A0A0S4WUT2"/>
<sequence length="66" mass="8059">MRSTLRHNRLARPFRTWTVDIREYRVVDVAAVLWRYMICRQRTVRSANRTVTHLRPTVRKSFCEIL</sequence>
<proteinExistence type="predicted"/>
<gene>
    <name evidence="1" type="ORF">RUN215_v1_430036</name>
</gene>
<evidence type="ECO:0000313" key="1">
    <source>
        <dbReference type="EMBL" id="CUV55120.1"/>
    </source>
</evidence>
<reference evidence="1" key="1">
    <citation type="submission" date="2015-10" db="EMBL/GenBank/DDBJ databases">
        <authorList>
            <person name="Gilbert D.G."/>
        </authorList>
    </citation>
    <scope>NUCLEOTIDE SEQUENCE</scope>
    <source>
        <strain evidence="1">Phyl III-seqv23</strain>
    </source>
</reference>
<organism evidence="1">
    <name type="scientific">Ralstonia solanacearum</name>
    <name type="common">Pseudomonas solanacearum</name>
    <dbReference type="NCBI Taxonomy" id="305"/>
    <lineage>
        <taxon>Bacteria</taxon>
        <taxon>Pseudomonadati</taxon>
        <taxon>Pseudomonadota</taxon>
        <taxon>Betaproteobacteria</taxon>
        <taxon>Burkholderiales</taxon>
        <taxon>Burkholderiaceae</taxon>
        <taxon>Ralstonia</taxon>
        <taxon>Ralstonia solanacearum species complex</taxon>
    </lineage>
</organism>
<accession>A0A0S4WUT2</accession>
<dbReference type="EMBL" id="LN899820">
    <property type="protein sequence ID" value="CUV55120.1"/>
    <property type="molecule type" value="Genomic_DNA"/>
</dbReference>